<dbReference type="eggNOG" id="COG2755">
    <property type="taxonomic scope" value="Bacteria"/>
</dbReference>
<feature type="domain" description="SGNH hydrolase-type esterase" evidence="1">
    <location>
        <begin position="39"/>
        <end position="207"/>
    </location>
</feature>
<dbReference type="EMBL" id="AQPN01000004">
    <property type="protein sequence ID" value="EOR96636.1"/>
    <property type="molecule type" value="Genomic_DNA"/>
</dbReference>
<gene>
    <name evidence="2" type="ORF">ADIARSV_0171</name>
</gene>
<evidence type="ECO:0000313" key="2">
    <source>
        <dbReference type="EMBL" id="EOR96636.1"/>
    </source>
</evidence>
<dbReference type="SUPFAM" id="SSF52266">
    <property type="entry name" value="SGNH hydrolase"/>
    <property type="match status" value="1"/>
</dbReference>
<reference evidence="2 3" key="1">
    <citation type="journal article" date="2013" name="Genome Announc.">
        <title>Draft Genome Sequence of Arcticibacter svalbardensis Strain MN12-7T, a Member of the Family Sphingobacteriaceae Isolated from an Arctic Soil Sample.</title>
        <authorList>
            <person name="Shivaji S."/>
            <person name="Ara S."/>
            <person name="Prasad S."/>
            <person name="Manasa B.P."/>
            <person name="Begum Z."/>
            <person name="Singh A."/>
            <person name="Kumar Pinnaka A."/>
        </authorList>
    </citation>
    <scope>NUCLEOTIDE SEQUENCE [LARGE SCALE GENOMIC DNA]</scope>
    <source>
        <strain evidence="2 3">MN12-7</strain>
    </source>
</reference>
<dbReference type="InterPro" id="IPR051532">
    <property type="entry name" value="Ester_Hydrolysis_Enzymes"/>
</dbReference>
<dbReference type="Proteomes" id="UP000014174">
    <property type="component" value="Unassembled WGS sequence"/>
</dbReference>
<dbReference type="Gene3D" id="3.40.50.1110">
    <property type="entry name" value="SGNH hydrolase"/>
    <property type="match status" value="1"/>
</dbReference>
<keyword evidence="3" id="KW-1185">Reference proteome</keyword>
<dbReference type="PANTHER" id="PTHR30383:SF5">
    <property type="entry name" value="SGNH HYDROLASE-TYPE ESTERASE DOMAIN-CONTAINING PROTEIN"/>
    <property type="match status" value="1"/>
</dbReference>
<dbReference type="OrthoDB" id="9794725at2"/>
<dbReference type="GO" id="GO:0004622">
    <property type="term" value="F:phosphatidylcholine lysophospholipase activity"/>
    <property type="evidence" value="ECO:0007669"/>
    <property type="project" value="TreeGrafter"/>
</dbReference>
<name>R9GY22_9SPHI</name>
<dbReference type="Pfam" id="PF13472">
    <property type="entry name" value="Lipase_GDSL_2"/>
    <property type="match status" value="1"/>
</dbReference>
<dbReference type="PANTHER" id="PTHR30383">
    <property type="entry name" value="THIOESTERASE 1/PROTEASE 1/LYSOPHOSPHOLIPASE L1"/>
    <property type="match status" value="1"/>
</dbReference>
<comment type="caution">
    <text evidence="2">The sequence shown here is derived from an EMBL/GenBank/DDBJ whole genome shotgun (WGS) entry which is preliminary data.</text>
</comment>
<sequence>MKITRRKMITGGAAILGLSFIKPLTFVNASERRKNSLTSFLNHDQTPLQVINSGVGGDNTIDLLARIDKDCISHHPRLTVLMVGTNDMNSVKYVPLIEYEQNLISIVQKTKAAGSKILIMSILPFYEPYLLTRHPAKFYEPEGVYGRRQQMNEVIKKVADKYKIHFLDLGHRFEAIGEIGLDKVSLLRNEANSNKTDGVHPTANGYRFIALAVYDYVVLEKLPRNNIVCFGDSITKGDGTMDKDSYPAFFSKLLA</sequence>
<dbReference type="InterPro" id="IPR036514">
    <property type="entry name" value="SGNH_hydro_sf"/>
</dbReference>
<dbReference type="InterPro" id="IPR013830">
    <property type="entry name" value="SGNH_hydro"/>
</dbReference>
<organism evidence="2 3">
    <name type="scientific">Arcticibacter svalbardensis MN12-7</name>
    <dbReference type="NCBI Taxonomy" id="1150600"/>
    <lineage>
        <taxon>Bacteria</taxon>
        <taxon>Pseudomonadati</taxon>
        <taxon>Bacteroidota</taxon>
        <taxon>Sphingobacteriia</taxon>
        <taxon>Sphingobacteriales</taxon>
        <taxon>Sphingobacteriaceae</taxon>
        <taxon>Arcticibacter</taxon>
    </lineage>
</organism>
<dbReference type="RefSeq" id="WP_016193425.1">
    <property type="nucleotide sequence ID" value="NZ_AQPN01000004.1"/>
</dbReference>
<dbReference type="STRING" id="1150600.ADIARSV_0171"/>
<protein>
    <submittedName>
        <fullName evidence="2">Esterase</fullName>
    </submittedName>
</protein>
<proteinExistence type="predicted"/>
<evidence type="ECO:0000259" key="1">
    <source>
        <dbReference type="Pfam" id="PF13472"/>
    </source>
</evidence>
<accession>R9GY22</accession>
<evidence type="ECO:0000313" key="3">
    <source>
        <dbReference type="Proteomes" id="UP000014174"/>
    </source>
</evidence>
<dbReference type="AlphaFoldDB" id="R9GY22"/>